<reference evidence="2 3" key="1">
    <citation type="journal article" date="2024" name="BMC Genomics">
        <title>De novo assembly and annotation of Popillia japonica's genome with initial clues to its potential as an invasive pest.</title>
        <authorList>
            <person name="Cucini C."/>
            <person name="Boschi S."/>
            <person name="Funari R."/>
            <person name="Cardaioli E."/>
            <person name="Iannotti N."/>
            <person name="Marturano G."/>
            <person name="Paoli F."/>
            <person name="Bruttini M."/>
            <person name="Carapelli A."/>
            <person name="Frati F."/>
            <person name="Nardi F."/>
        </authorList>
    </citation>
    <scope>NUCLEOTIDE SEQUENCE [LARGE SCALE GENOMIC DNA]</scope>
    <source>
        <strain evidence="2">DMR45628</strain>
    </source>
</reference>
<sequence length="90" mass="10763">MKACFHKKQKERGENKQSKEQRSTSNLMKACFHKKQKERGENKQSKEQRSTSSNFALITVSSDIDSQASQHMCRDEKLFKWFDDEGRWYR</sequence>
<protein>
    <submittedName>
        <fullName evidence="2">Uncharacterized protein</fullName>
    </submittedName>
</protein>
<feature type="region of interest" description="Disordered" evidence="1">
    <location>
        <begin position="1"/>
        <end position="55"/>
    </location>
</feature>
<evidence type="ECO:0000313" key="3">
    <source>
        <dbReference type="Proteomes" id="UP001458880"/>
    </source>
</evidence>
<feature type="compositionally biased region" description="Basic and acidic residues" evidence="1">
    <location>
        <begin position="38"/>
        <end position="49"/>
    </location>
</feature>
<feature type="compositionally biased region" description="Basic residues" evidence="1">
    <location>
        <begin position="1"/>
        <end position="10"/>
    </location>
</feature>
<proteinExistence type="predicted"/>
<feature type="compositionally biased region" description="Basic and acidic residues" evidence="1">
    <location>
        <begin position="11"/>
        <end position="22"/>
    </location>
</feature>
<dbReference type="AlphaFoldDB" id="A0AAW1IXF1"/>
<evidence type="ECO:0000313" key="2">
    <source>
        <dbReference type="EMBL" id="KAK9694853.1"/>
    </source>
</evidence>
<keyword evidence="3" id="KW-1185">Reference proteome</keyword>
<evidence type="ECO:0000256" key="1">
    <source>
        <dbReference type="SAM" id="MobiDB-lite"/>
    </source>
</evidence>
<comment type="caution">
    <text evidence="2">The sequence shown here is derived from an EMBL/GenBank/DDBJ whole genome shotgun (WGS) entry which is preliminary data.</text>
</comment>
<accession>A0AAW1IXF1</accession>
<gene>
    <name evidence="2" type="ORF">QE152_g33262</name>
</gene>
<organism evidence="2 3">
    <name type="scientific">Popillia japonica</name>
    <name type="common">Japanese beetle</name>
    <dbReference type="NCBI Taxonomy" id="7064"/>
    <lineage>
        <taxon>Eukaryota</taxon>
        <taxon>Metazoa</taxon>
        <taxon>Ecdysozoa</taxon>
        <taxon>Arthropoda</taxon>
        <taxon>Hexapoda</taxon>
        <taxon>Insecta</taxon>
        <taxon>Pterygota</taxon>
        <taxon>Neoptera</taxon>
        <taxon>Endopterygota</taxon>
        <taxon>Coleoptera</taxon>
        <taxon>Polyphaga</taxon>
        <taxon>Scarabaeiformia</taxon>
        <taxon>Scarabaeidae</taxon>
        <taxon>Rutelinae</taxon>
        <taxon>Popillia</taxon>
    </lineage>
</organism>
<dbReference type="Proteomes" id="UP001458880">
    <property type="component" value="Unassembled WGS sequence"/>
</dbReference>
<dbReference type="EMBL" id="JASPKY010000500">
    <property type="protein sequence ID" value="KAK9694853.1"/>
    <property type="molecule type" value="Genomic_DNA"/>
</dbReference>
<name>A0AAW1IXF1_POPJA</name>